<comment type="function">
    <text evidence="1">Required for ubiquinone (coenzyme Q) biosynthesis. Binds hydrophobic ubiquinone biosynthetic intermediates via its SCP2 domain and is essential for the stability of the Ubi complex. May constitute a docking platform where Ubi enzymes assemble and access their SCP2-bound polyprenyl substrates.</text>
</comment>
<accession>A0AA90SLU6</accession>
<evidence type="ECO:0000313" key="4">
    <source>
        <dbReference type="Proteomes" id="UP001178148"/>
    </source>
</evidence>
<evidence type="ECO:0000313" key="3">
    <source>
        <dbReference type="EMBL" id="MDP0588211.1"/>
    </source>
</evidence>
<dbReference type="Proteomes" id="UP001178148">
    <property type="component" value="Unassembled WGS sequence"/>
</dbReference>
<comment type="pathway">
    <text evidence="1">Cofactor biosynthesis; ubiquinone biosynthesis.</text>
</comment>
<comment type="similarity">
    <text evidence="1">Belongs to the UbiJ family.</text>
</comment>
<keyword evidence="4" id="KW-1185">Reference proteome</keyword>
<dbReference type="GO" id="GO:0005737">
    <property type="term" value="C:cytoplasm"/>
    <property type="evidence" value="ECO:0007669"/>
    <property type="project" value="UniProtKB-SubCell"/>
</dbReference>
<comment type="subcellular location">
    <subcellularLocation>
        <location evidence="1">Cytoplasm</location>
    </subcellularLocation>
</comment>
<evidence type="ECO:0000256" key="1">
    <source>
        <dbReference type="HAMAP-Rule" id="MF_02215"/>
    </source>
</evidence>
<proteinExistence type="inferred from homology"/>
<dbReference type="EMBL" id="JASXSV010000003">
    <property type="protein sequence ID" value="MDP0588211.1"/>
    <property type="molecule type" value="Genomic_DNA"/>
</dbReference>
<name>A0AA90SLU6_9GAMM</name>
<evidence type="ECO:0000259" key="2">
    <source>
        <dbReference type="Pfam" id="PF02036"/>
    </source>
</evidence>
<dbReference type="GO" id="GO:0006744">
    <property type="term" value="P:ubiquinone biosynthetic process"/>
    <property type="evidence" value="ECO:0007669"/>
    <property type="project" value="UniProtKB-UniRule"/>
</dbReference>
<keyword evidence="1" id="KW-0831">Ubiquinone biosynthesis</keyword>
<dbReference type="PANTHER" id="PTHR38693">
    <property type="entry name" value="UBIQUINONE BIOSYNTHESIS PROTEIN UBIJ"/>
    <property type="match status" value="1"/>
</dbReference>
<sequence>MTSTFFGTKFINDPVIKTTVLAGLEKQLNAVLGLDPVTIVKLGGISGVVIDVQCSDPEFQCYLHLQQKSISLTGHHEGDTDASIRGSIVALTNMVARRDQPIDKVLGLQCQGSPEVLNALSMIHQSFEFDWEMVLCRCFGDIGGHLLAKGFDYSSVRAKRIITTLARNLGEYLQEELRLLPSRNEFDAFVADIADLQLTIDDLLNTVKNLDIDRDTKG</sequence>
<dbReference type="Pfam" id="PF02036">
    <property type="entry name" value="SCP2"/>
    <property type="match status" value="1"/>
</dbReference>
<reference evidence="3 4" key="1">
    <citation type="journal article" date="2023" name="bioRxiv">
        <title>An intranuclear bacterial parasite of deep-sea mussels expresses apoptosis inhibitors acquired from its host.</title>
        <authorList>
            <person name="Gonzalez Porras M.A."/>
            <person name="Assie A."/>
            <person name="Tietjen M."/>
            <person name="Violette M."/>
            <person name="Kleiner M."/>
            <person name="Gruber-Vodicka H."/>
            <person name="Dubilier N."/>
            <person name="Leisch N."/>
        </authorList>
    </citation>
    <scope>NUCLEOTIDE SEQUENCE [LARGE SCALE GENOMIC DNA]</scope>
    <source>
        <strain evidence="3">IAP13</strain>
    </source>
</reference>
<dbReference type="HAMAP" id="MF_02215">
    <property type="entry name" value="UbiJ"/>
    <property type="match status" value="1"/>
</dbReference>
<protein>
    <recommendedName>
        <fullName evidence="1">Ubiquinone biosynthesis accessory factor UbiJ</fullName>
    </recommendedName>
</protein>
<feature type="domain" description="SCP2" evidence="2">
    <location>
        <begin position="29"/>
        <end position="117"/>
    </location>
</feature>
<dbReference type="InterPro" id="IPR003033">
    <property type="entry name" value="SCP2_sterol-bd_dom"/>
</dbReference>
<dbReference type="AlphaFoldDB" id="A0AA90SLU6"/>
<keyword evidence="1" id="KW-0963">Cytoplasm</keyword>
<dbReference type="PANTHER" id="PTHR38693:SF1">
    <property type="entry name" value="UBIQUINONE BIOSYNTHESIS ACCESSORY FACTOR UBIJ"/>
    <property type="match status" value="1"/>
</dbReference>
<dbReference type="InterPro" id="IPR038989">
    <property type="entry name" value="UbiJ"/>
</dbReference>
<comment type="caution">
    <text evidence="3">The sequence shown here is derived from an EMBL/GenBank/DDBJ whole genome shotgun (WGS) entry which is preliminary data.</text>
</comment>
<gene>
    <name evidence="1" type="primary">ubiJ</name>
    <name evidence="3" type="ORF">QS748_03010</name>
</gene>
<organism evidence="3 4">
    <name type="scientific">Candidatus Endonucleibacter bathymodioli</name>
    <dbReference type="NCBI Taxonomy" id="539814"/>
    <lineage>
        <taxon>Bacteria</taxon>
        <taxon>Pseudomonadati</taxon>
        <taxon>Pseudomonadota</taxon>
        <taxon>Gammaproteobacteria</taxon>
        <taxon>Oceanospirillales</taxon>
        <taxon>Endozoicomonadaceae</taxon>
        <taxon>Candidatus Endonucleibacter</taxon>
    </lineage>
</organism>